<protein>
    <submittedName>
        <fullName evidence="1">Uncharacterized protein</fullName>
    </submittedName>
</protein>
<dbReference type="PANTHER" id="PTHR39180">
    <property type="match status" value="1"/>
</dbReference>
<keyword evidence="2" id="KW-1185">Reference proteome</keyword>
<comment type="caution">
    <text evidence="1">The sequence shown here is derived from an EMBL/GenBank/DDBJ whole genome shotgun (WGS) entry which is preliminary data.</text>
</comment>
<proteinExistence type="predicted"/>
<gene>
    <name evidence="1" type="ORF">BWZ43_09665</name>
</gene>
<accession>A0A8E2LFW2</accession>
<sequence length="148" mass="16484">MSDTNNQTNAELNVQKPVPSQQQLDVLDQLLKPEVQESLTVLVEQLPKLTELVTILTKSYDFAKSVSTDEVLKNDTVGAISEIVEPIKTSVKSIAQTAIEAKDLAEENNGEVIGLFGLLRMLKDPQAQKLFRFLSAFLQVSEQRSKQR</sequence>
<dbReference type="GeneID" id="79867754"/>
<dbReference type="Proteomes" id="UP000189761">
    <property type="component" value="Unassembled WGS sequence"/>
</dbReference>
<reference evidence="1 2" key="1">
    <citation type="submission" date="2017-01" db="EMBL/GenBank/DDBJ databases">
        <title>Draft genome sequence of Bacillus oleronius.</title>
        <authorList>
            <person name="Allam M."/>
        </authorList>
    </citation>
    <scope>NUCLEOTIDE SEQUENCE [LARGE SCALE GENOMIC DNA]</scope>
    <source>
        <strain evidence="1 2">DSM 9356</strain>
    </source>
</reference>
<dbReference type="RefSeq" id="WP_058003039.1">
    <property type="nucleotide sequence ID" value="NZ_BOQX01000003.1"/>
</dbReference>
<organism evidence="1 2">
    <name type="scientific">Heyndrickxia oleronia</name>
    <dbReference type="NCBI Taxonomy" id="38875"/>
    <lineage>
        <taxon>Bacteria</taxon>
        <taxon>Bacillati</taxon>
        <taxon>Bacillota</taxon>
        <taxon>Bacilli</taxon>
        <taxon>Bacillales</taxon>
        <taxon>Bacillaceae</taxon>
        <taxon>Heyndrickxia</taxon>
    </lineage>
</organism>
<evidence type="ECO:0000313" key="1">
    <source>
        <dbReference type="EMBL" id="OOP68589.1"/>
    </source>
</evidence>
<dbReference type="AlphaFoldDB" id="A0A8E2LFW2"/>
<dbReference type="EMBL" id="MTLA01000099">
    <property type="protein sequence ID" value="OOP68589.1"/>
    <property type="molecule type" value="Genomic_DNA"/>
</dbReference>
<dbReference type="PANTHER" id="PTHR39180:SF2">
    <property type="entry name" value="DUF1641 DOMAIN-CONTAINING PROTEIN"/>
    <property type="match status" value="1"/>
</dbReference>
<name>A0A8E2LFW2_9BACI</name>
<evidence type="ECO:0000313" key="2">
    <source>
        <dbReference type="Proteomes" id="UP000189761"/>
    </source>
</evidence>